<name>A0A9W8CKX6_9FUNG</name>
<proteinExistence type="predicted"/>
<accession>A0A9W8CKX6</accession>
<organism evidence="2 3">
    <name type="scientific">Coemansia asiatica</name>
    <dbReference type="NCBI Taxonomy" id="1052880"/>
    <lineage>
        <taxon>Eukaryota</taxon>
        <taxon>Fungi</taxon>
        <taxon>Fungi incertae sedis</taxon>
        <taxon>Zoopagomycota</taxon>
        <taxon>Kickxellomycotina</taxon>
        <taxon>Kickxellomycetes</taxon>
        <taxon>Kickxellales</taxon>
        <taxon>Kickxellaceae</taxon>
        <taxon>Coemansia</taxon>
    </lineage>
</organism>
<dbReference type="AlphaFoldDB" id="A0A9W8CKX6"/>
<feature type="compositionally biased region" description="Polar residues" evidence="1">
    <location>
        <begin position="258"/>
        <end position="271"/>
    </location>
</feature>
<keyword evidence="3" id="KW-1185">Reference proteome</keyword>
<dbReference type="EMBL" id="JANBOH010000084">
    <property type="protein sequence ID" value="KAJ1645901.1"/>
    <property type="molecule type" value="Genomic_DNA"/>
</dbReference>
<protein>
    <submittedName>
        <fullName evidence="2">Uncharacterized protein</fullName>
    </submittedName>
</protein>
<dbReference type="Proteomes" id="UP001145021">
    <property type="component" value="Unassembled WGS sequence"/>
</dbReference>
<evidence type="ECO:0000313" key="2">
    <source>
        <dbReference type="EMBL" id="KAJ1645901.1"/>
    </source>
</evidence>
<feature type="region of interest" description="Disordered" evidence="1">
    <location>
        <begin position="241"/>
        <end position="278"/>
    </location>
</feature>
<evidence type="ECO:0000256" key="1">
    <source>
        <dbReference type="SAM" id="MobiDB-lite"/>
    </source>
</evidence>
<comment type="caution">
    <text evidence="2">The sequence shown here is derived from an EMBL/GenBank/DDBJ whole genome shotgun (WGS) entry which is preliminary data.</text>
</comment>
<sequence length="445" mass="46870">MSKCPKCSRRVESFAVDTNCSFRMCSNVSCTWPFDSDNMGQYFEYDAAVPSIRKRAKKRKANKDETRKLKKAKTASKLSVEATDSSIVGVSAAKAKVLPSVAENAAQISSWLSDLCDSNIKNRATPFDSSQRSSIVDNLDFPVAGNYQNNMGSESLGDLGSLSNCNKPNIDIDDSWIKSLLGSSSSSSDVSILKHNGLNSADSLSDHAVAMSDAVDDSSCLLNNNVADIFAVLGHGITPAVPSRDGSIGSGDAGVPRNSRQNSPAASNSESGNDDVENPILSADDLAMIIGGASKPHNTTSQQASATTATAANNTAPLDTSALFDPISMLLSPPNSATAQSDGTLDLFSQYYWPPQRQQQQQQQQQQQPDKLSLLASTSSSATLSVSAVAATKSLVDSNHLPFDLNKLFNVPAADSGNSNSASDMVASLGSSSTDIENIFGKSTL</sequence>
<evidence type="ECO:0000313" key="3">
    <source>
        <dbReference type="Proteomes" id="UP001145021"/>
    </source>
</evidence>
<reference evidence="2" key="1">
    <citation type="submission" date="2022-07" db="EMBL/GenBank/DDBJ databases">
        <title>Phylogenomic reconstructions and comparative analyses of Kickxellomycotina fungi.</title>
        <authorList>
            <person name="Reynolds N.K."/>
            <person name="Stajich J.E."/>
            <person name="Barry K."/>
            <person name="Grigoriev I.V."/>
            <person name="Crous P."/>
            <person name="Smith M.E."/>
        </authorList>
    </citation>
    <scope>NUCLEOTIDE SEQUENCE</scope>
    <source>
        <strain evidence="2">NBRC 105413</strain>
    </source>
</reference>
<gene>
    <name evidence="2" type="ORF">LPJ64_002562</name>
</gene>